<evidence type="ECO:0000313" key="7">
    <source>
        <dbReference type="Proteomes" id="UP000774326"/>
    </source>
</evidence>
<evidence type="ECO:0000313" key="6">
    <source>
        <dbReference type="EMBL" id="KAH3682093.1"/>
    </source>
</evidence>
<feature type="repeat" description="WD" evidence="4">
    <location>
        <begin position="163"/>
        <end position="204"/>
    </location>
</feature>
<evidence type="ECO:0000256" key="5">
    <source>
        <dbReference type="SAM" id="MobiDB-lite"/>
    </source>
</evidence>
<keyword evidence="7" id="KW-1185">Reference proteome</keyword>
<dbReference type="PROSITE" id="PS00678">
    <property type="entry name" value="WD_REPEATS_1"/>
    <property type="match status" value="2"/>
</dbReference>
<reference evidence="6" key="2">
    <citation type="submission" date="2021-01" db="EMBL/GenBank/DDBJ databases">
        <authorList>
            <person name="Schikora-Tamarit M.A."/>
        </authorList>
    </citation>
    <scope>NUCLEOTIDE SEQUENCE</scope>
    <source>
        <strain evidence="6">CBS2887</strain>
    </source>
</reference>
<sequence>MAKASQKKVQIVSEEKLPIITPTIIPDESTKDATQFRIYVGSYEHNLLCVSLNLPNDRSKTPVFQPIFHFQAHALSIKSICAAKRYLVTGANDEHIRIYDLQKRKELGNLMGHQGSITSLRFSSEHDGEGEEISKAGKWLLSGSEDGKIIIWRSKDWEIFGTLKGHVGRVNDIAIHPSGRIAVSVGVDKSVRLWNLMTAKKAANLKVKNEWQAGEFVRWSHDGSYFYVGLLNKVLVYKTAAAKDIRELVFKAKTLMHIETVVIGGVEYLACGLSNGAIEFYKLHEELLAKEEGFEPDFTLHGHTNRIKDFKTFKTGADDLLLVSISSDGNIIVWDLNAKDQVAVYNTGERLNCVEVTDEAVEKMETMKKRTADEMEGDVSESENEDTEELKRIMEDRDSRRKKKKKGGKKKNAGKEKVSVSLE</sequence>
<feature type="repeat" description="WD" evidence="4">
    <location>
        <begin position="110"/>
        <end position="152"/>
    </location>
</feature>
<feature type="repeat" description="WD" evidence="4">
    <location>
        <begin position="70"/>
        <end position="109"/>
    </location>
</feature>
<dbReference type="Pfam" id="PF00400">
    <property type="entry name" value="WD40"/>
    <property type="match status" value="4"/>
</dbReference>
<evidence type="ECO:0000256" key="1">
    <source>
        <dbReference type="ARBA" id="ARBA00022517"/>
    </source>
</evidence>
<dbReference type="EMBL" id="JAEUBG010003949">
    <property type="protein sequence ID" value="KAH3682093.1"/>
    <property type="molecule type" value="Genomic_DNA"/>
</dbReference>
<dbReference type="Proteomes" id="UP000774326">
    <property type="component" value="Unassembled WGS sequence"/>
</dbReference>
<comment type="caution">
    <text evidence="6">The sequence shown here is derived from an EMBL/GenBank/DDBJ whole genome shotgun (WGS) entry which is preliminary data.</text>
</comment>
<dbReference type="InterPro" id="IPR051959">
    <property type="entry name" value="PAK1-Kinase_Regulator"/>
</dbReference>
<evidence type="ECO:0000256" key="3">
    <source>
        <dbReference type="ARBA" id="ARBA00022737"/>
    </source>
</evidence>
<dbReference type="SUPFAM" id="SSF50978">
    <property type="entry name" value="WD40 repeat-like"/>
    <property type="match status" value="1"/>
</dbReference>
<proteinExistence type="predicted"/>
<dbReference type="InterPro" id="IPR020472">
    <property type="entry name" value="WD40_PAC1"/>
</dbReference>
<dbReference type="InterPro" id="IPR019775">
    <property type="entry name" value="WD40_repeat_CS"/>
</dbReference>
<dbReference type="PANTHER" id="PTHR44675:SF1">
    <property type="entry name" value="P21-ACTIVATED PROTEIN KINASE-INTERACTING PROTEIN 1"/>
    <property type="match status" value="1"/>
</dbReference>
<accession>A0A9P8Q0T3</accession>
<dbReference type="SMART" id="SM00320">
    <property type="entry name" value="WD40"/>
    <property type="match status" value="5"/>
</dbReference>
<dbReference type="OrthoDB" id="308449at2759"/>
<feature type="compositionally biased region" description="Acidic residues" evidence="5">
    <location>
        <begin position="374"/>
        <end position="388"/>
    </location>
</feature>
<dbReference type="PROSITE" id="PS50082">
    <property type="entry name" value="WD_REPEATS_2"/>
    <property type="match status" value="4"/>
</dbReference>
<organism evidence="6 7">
    <name type="scientific">Wickerhamomyces pijperi</name>
    <name type="common">Yeast</name>
    <name type="synonym">Pichia pijperi</name>
    <dbReference type="NCBI Taxonomy" id="599730"/>
    <lineage>
        <taxon>Eukaryota</taxon>
        <taxon>Fungi</taxon>
        <taxon>Dikarya</taxon>
        <taxon>Ascomycota</taxon>
        <taxon>Saccharomycotina</taxon>
        <taxon>Saccharomycetes</taxon>
        <taxon>Phaffomycetales</taxon>
        <taxon>Wickerhamomycetaceae</taxon>
        <taxon>Wickerhamomyces</taxon>
    </lineage>
</organism>
<dbReference type="InterPro" id="IPR015943">
    <property type="entry name" value="WD40/YVTN_repeat-like_dom_sf"/>
</dbReference>
<dbReference type="PROSITE" id="PS50294">
    <property type="entry name" value="WD_REPEATS_REGION"/>
    <property type="match status" value="1"/>
</dbReference>
<feature type="compositionally biased region" description="Basic residues" evidence="5">
    <location>
        <begin position="400"/>
        <end position="412"/>
    </location>
</feature>
<dbReference type="GO" id="GO:0042254">
    <property type="term" value="P:ribosome biogenesis"/>
    <property type="evidence" value="ECO:0007669"/>
    <property type="project" value="UniProtKB-KW"/>
</dbReference>
<gene>
    <name evidence="6" type="ORF">WICPIJ_006942</name>
</gene>
<dbReference type="Gene3D" id="2.130.10.10">
    <property type="entry name" value="YVTN repeat-like/Quinoprotein amine dehydrogenase"/>
    <property type="match status" value="2"/>
</dbReference>
<feature type="repeat" description="WD" evidence="4">
    <location>
        <begin position="300"/>
        <end position="344"/>
    </location>
</feature>
<keyword evidence="2 4" id="KW-0853">WD repeat</keyword>
<dbReference type="PRINTS" id="PR00320">
    <property type="entry name" value="GPROTEINBRPT"/>
</dbReference>
<feature type="compositionally biased region" description="Basic and acidic residues" evidence="5">
    <location>
        <begin position="389"/>
        <end position="399"/>
    </location>
</feature>
<dbReference type="AlphaFoldDB" id="A0A9P8Q0T3"/>
<feature type="region of interest" description="Disordered" evidence="5">
    <location>
        <begin position="369"/>
        <end position="423"/>
    </location>
</feature>
<protein>
    <submittedName>
        <fullName evidence="6">Uncharacterized protein</fullName>
    </submittedName>
</protein>
<keyword evidence="1" id="KW-0690">Ribosome biogenesis</keyword>
<keyword evidence="3" id="KW-0677">Repeat</keyword>
<name>A0A9P8Q0T3_WICPI</name>
<feature type="compositionally biased region" description="Basic and acidic residues" evidence="5">
    <location>
        <begin position="413"/>
        <end position="423"/>
    </location>
</feature>
<dbReference type="PANTHER" id="PTHR44675">
    <property type="entry name" value="PAK1 INTERACTING PROTEIN 1"/>
    <property type="match status" value="1"/>
</dbReference>
<evidence type="ECO:0000256" key="2">
    <source>
        <dbReference type="ARBA" id="ARBA00022574"/>
    </source>
</evidence>
<evidence type="ECO:0000256" key="4">
    <source>
        <dbReference type="PROSITE-ProRule" id="PRU00221"/>
    </source>
</evidence>
<reference evidence="6" key="1">
    <citation type="journal article" date="2021" name="Open Biol.">
        <title>Shared evolutionary footprints suggest mitochondrial oxidative damage underlies multiple complex I losses in fungi.</title>
        <authorList>
            <person name="Schikora-Tamarit M.A."/>
            <person name="Marcet-Houben M."/>
            <person name="Nosek J."/>
            <person name="Gabaldon T."/>
        </authorList>
    </citation>
    <scope>NUCLEOTIDE SEQUENCE</scope>
    <source>
        <strain evidence="6">CBS2887</strain>
    </source>
</reference>
<dbReference type="InterPro" id="IPR036322">
    <property type="entry name" value="WD40_repeat_dom_sf"/>
</dbReference>
<dbReference type="InterPro" id="IPR001680">
    <property type="entry name" value="WD40_rpt"/>
</dbReference>